<accession>A0A8S5T9B1</accession>
<reference evidence="1" key="1">
    <citation type="journal article" date="2021" name="Proc. Natl. Acad. Sci. U.S.A.">
        <title>A Catalog of Tens of Thousands of Viruses from Human Metagenomes Reveals Hidden Associations with Chronic Diseases.</title>
        <authorList>
            <person name="Tisza M.J."/>
            <person name="Buck C.B."/>
        </authorList>
    </citation>
    <scope>NUCLEOTIDE SEQUENCE</scope>
    <source>
        <strain evidence="1">Ct0Wl9</strain>
    </source>
</reference>
<proteinExistence type="predicted"/>
<evidence type="ECO:0000313" key="1">
    <source>
        <dbReference type="EMBL" id="DAF59728.1"/>
    </source>
</evidence>
<organism evidence="1">
    <name type="scientific">Siphoviridae sp. ct0Wl9</name>
    <dbReference type="NCBI Taxonomy" id="2827763"/>
    <lineage>
        <taxon>Viruses</taxon>
        <taxon>Duplodnaviria</taxon>
        <taxon>Heunggongvirae</taxon>
        <taxon>Uroviricota</taxon>
        <taxon>Caudoviricetes</taxon>
    </lineage>
</organism>
<dbReference type="EMBL" id="BK032775">
    <property type="protein sequence ID" value="DAF59728.1"/>
    <property type="molecule type" value="Genomic_DNA"/>
</dbReference>
<sequence>MVSLIYGKTERLYFYLEIMIIVWHDCKTDPPKKDGCYIGYYGNKLWGEVWYYFKQSLWKDTYDSTTFPIKWTEVDLSEVE</sequence>
<protein>
    <submittedName>
        <fullName evidence="1">Uncharacterized protein</fullName>
    </submittedName>
</protein>
<name>A0A8S5T9B1_9CAUD</name>